<dbReference type="InterPro" id="IPR043502">
    <property type="entry name" value="DNA/RNA_pol_sf"/>
</dbReference>
<dbReference type="CDD" id="cd03468">
    <property type="entry name" value="PolY_like"/>
    <property type="match status" value="1"/>
</dbReference>
<proteinExistence type="predicted"/>
<keyword evidence="4" id="KW-1185">Reference proteome</keyword>
<organism evidence="3 4">
    <name type="scientific">Kribbella jiaozuonensis</name>
    <dbReference type="NCBI Taxonomy" id="2575441"/>
    <lineage>
        <taxon>Bacteria</taxon>
        <taxon>Bacillati</taxon>
        <taxon>Actinomycetota</taxon>
        <taxon>Actinomycetes</taxon>
        <taxon>Propionibacteriales</taxon>
        <taxon>Kribbellaceae</taxon>
        <taxon>Kribbella</taxon>
    </lineage>
</organism>
<dbReference type="InterPro" id="IPR001126">
    <property type="entry name" value="UmuC"/>
</dbReference>
<evidence type="ECO:0000256" key="1">
    <source>
        <dbReference type="ARBA" id="ARBA00022763"/>
    </source>
</evidence>
<dbReference type="AlphaFoldDB" id="A0A4V5UX87"/>
<dbReference type="Proteomes" id="UP000305836">
    <property type="component" value="Unassembled WGS sequence"/>
</dbReference>
<dbReference type="PANTHER" id="PTHR35369:SF2">
    <property type="entry name" value="BLR3025 PROTEIN"/>
    <property type="match status" value="1"/>
</dbReference>
<protein>
    <submittedName>
        <fullName evidence="3">DNA polymerase Y family protein</fullName>
    </submittedName>
</protein>
<dbReference type="Pfam" id="PF00817">
    <property type="entry name" value="IMS"/>
    <property type="match status" value="1"/>
</dbReference>
<evidence type="ECO:0000313" key="4">
    <source>
        <dbReference type="Proteomes" id="UP000305836"/>
    </source>
</evidence>
<sequence length="542" mass="58094">MGGRGLTRTMVIWVPDWPVTAAAVAGGRSPDEPIVVLEKGKVLATSAAARAEGVRRGQRARDAQSRCPELVVLKYDPVIDARAFDPVIACLEAITPGVQAIRPGMCALKARGPARFYGSEEVAAEKLLDRLETFDVPGSRVGIADGPFAAEQAARTSSARTRVQVVPPGGSPQFLAPLSVDLLEQPELTDLLRRLGLRSLGAFAQLSGTEVLTRFGPGGAFAHRLAGGADDRPVTGREVPPELTRALDFEPSVDRVDQVAFAVRAIADELIVRLTELGLVCTTLRVEVGTESGRIHEREWLHPRWFTAADVVDRVRWQLQGSGTATSELTSPVVRIRLIPEQADPVGAHVDGLWGGGPDERIHRALSRVQSMLGHGAVVSVVIGGGRGFADRQTLIPWGDPPVPPRPPDQPWPGAITGTSAGTSAGAERWPTPAPTTIFPEPIPAKVFAADGAQVSVSARGELSGVPTAFSLLPTNGPGVQVADSNKIHPITAWAGPWLSTERWWDPTTESRQARFQFQTADTRAWLFTLHQTTWQAQATYD</sequence>
<dbReference type="PANTHER" id="PTHR35369">
    <property type="entry name" value="BLR3025 PROTEIN-RELATED"/>
    <property type="match status" value="1"/>
</dbReference>
<comment type="caution">
    <text evidence="3">The sequence shown here is derived from an EMBL/GenBank/DDBJ whole genome shotgun (WGS) entry which is preliminary data.</text>
</comment>
<dbReference type="EMBL" id="SZPZ01000002">
    <property type="protein sequence ID" value="TKK79813.1"/>
    <property type="molecule type" value="Genomic_DNA"/>
</dbReference>
<dbReference type="InterPro" id="IPR050356">
    <property type="entry name" value="SulA_CellDiv_inhibitor"/>
</dbReference>
<keyword evidence="1" id="KW-0227">DNA damage</keyword>
<dbReference type="OrthoDB" id="5244088at2"/>
<accession>A0A4V5UX87</accession>
<dbReference type="GO" id="GO:0006281">
    <property type="term" value="P:DNA repair"/>
    <property type="evidence" value="ECO:0007669"/>
    <property type="project" value="InterPro"/>
</dbReference>
<dbReference type="SUPFAM" id="SSF56672">
    <property type="entry name" value="DNA/RNA polymerases"/>
    <property type="match status" value="1"/>
</dbReference>
<evidence type="ECO:0000313" key="3">
    <source>
        <dbReference type="EMBL" id="TKK79813.1"/>
    </source>
</evidence>
<evidence type="ECO:0000259" key="2">
    <source>
        <dbReference type="PROSITE" id="PS50173"/>
    </source>
</evidence>
<name>A0A4V5UX87_9ACTN</name>
<dbReference type="Gene3D" id="3.40.1170.60">
    <property type="match status" value="1"/>
</dbReference>
<feature type="domain" description="UmuC" evidence="2">
    <location>
        <begin position="31"/>
        <end position="101"/>
    </location>
</feature>
<reference evidence="3 4" key="1">
    <citation type="submission" date="2019-04" db="EMBL/GenBank/DDBJ databases">
        <title>Kribbella sp. NEAU-THZ 27 nov., a novel actinomycete isolated from soil.</title>
        <authorList>
            <person name="Duan L."/>
        </authorList>
    </citation>
    <scope>NUCLEOTIDE SEQUENCE [LARGE SCALE GENOMIC DNA]</scope>
    <source>
        <strain evidence="4">NEAU-THZ27</strain>
    </source>
</reference>
<dbReference type="PROSITE" id="PS50173">
    <property type="entry name" value="UMUC"/>
    <property type="match status" value="1"/>
</dbReference>
<gene>
    <name evidence="3" type="ORF">FDA38_15700</name>
</gene>